<dbReference type="EMBL" id="VJZT01000013">
    <property type="protein sequence ID" value="TRX37531.1"/>
    <property type="molecule type" value="Genomic_DNA"/>
</dbReference>
<evidence type="ECO:0000313" key="3">
    <source>
        <dbReference type="EMBL" id="TRX37531.1"/>
    </source>
</evidence>
<dbReference type="Gene3D" id="1.25.40.10">
    <property type="entry name" value="Tetratricopeptide repeat domain"/>
    <property type="match status" value="1"/>
</dbReference>
<dbReference type="PANTHER" id="PTHR44395:SF1">
    <property type="entry name" value="PROTEIN O-MANNOSYL-TRANSFERASE TMTC3"/>
    <property type="match status" value="1"/>
</dbReference>
<feature type="signal peptide" evidence="2">
    <location>
        <begin position="1"/>
        <end position="20"/>
    </location>
</feature>
<dbReference type="PANTHER" id="PTHR44395">
    <property type="match status" value="1"/>
</dbReference>
<proteinExistence type="predicted"/>
<evidence type="ECO:0000256" key="2">
    <source>
        <dbReference type="SAM" id="SignalP"/>
    </source>
</evidence>
<dbReference type="SUPFAM" id="SSF48452">
    <property type="entry name" value="TPR-like"/>
    <property type="match status" value="1"/>
</dbReference>
<accession>A0A553DXM8</accession>
<dbReference type="Proteomes" id="UP000316371">
    <property type="component" value="Unassembled WGS sequence"/>
</dbReference>
<dbReference type="InterPro" id="IPR019734">
    <property type="entry name" value="TPR_rpt"/>
</dbReference>
<feature type="repeat" description="TPR" evidence="1">
    <location>
        <begin position="231"/>
        <end position="264"/>
    </location>
</feature>
<dbReference type="OrthoDB" id="1149028at2"/>
<evidence type="ECO:0000256" key="1">
    <source>
        <dbReference type="PROSITE-ProRule" id="PRU00339"/>
    </source>
</evidence>
<dbReference type="InterPro" id="IPR011990">
    <property type="entry name" value="TPR-like_helical_dom_sf"/>
</dbReference>
<organism evidence="3 4">
    <name type="scientific">Flavobacterium restrictum</name>
    <dbReference type="NCBI Taxonomy" id="2594428"/>
    <lineage>
        <taxon>Bacteria</taxon>
        <taxon>Pseudomonadati</taxon>
        <taxon>Bacteroidota</taxon>
        <taxon>Flavobacteriia</taxon>
        <taxon>Flavobacteriales</taxon>
        <taxon>Flavobacteriaceae</taxon>
        <taxon>Flavobacterium</taxon>
    </lineage>
</organism>
<keyword evidence="2" id="KW-0732">Signal</keyword>
<name>A0A553DXM8_9FLAO</name>
<dbReference type="Pfam" id="PF14559">
    <property type="entry name" value="TPR_19"/>
    <property type="match status" value="1"/>
</dbReference>
<feature type="repeat" description="TPR" evidence="1">
    <location>
        <begin position="299"/>
        <end position="332"/>
    </location>
</feature>
<dbReference type="GO" id="GO:0035269">
    <property type="term" value="P:protein O-linked glycosylation via mannose"/>
    <property type="evidence" value="ECO:0007669"/>
    <property type="project" value="TreeGrafter"/>
</dbReference>
<keyword evidence="4" id="KW-1185">Reference proteome</keyword>
<sequence>MKSKYVLLASTVLMSITTFAQKDQIKAAEKALKAGNSQEAVTILQGAEAVSAAAPDAEKAQFFFVKGNALLDLANKKVDADKNLSEAAKAYQSLIAVEKTSGKSKYTVQATTAVFEIKGKLINAAIADSKADKHSESAKKLYDAYLLDKNDTINLYYAASTYVNAKDYDTSLKLYSELKTLNYSGKATNYYAVNKLTSEEDLYTNAQERDKMVKIGTHEKPRTEVVPSKRGEIYKNMALILVQQGKTDEAKKAISEARKANPDDNSLTLTQANLYLESKDYEEYKKLIAEVLEKNPNDADLVFNLGVISANAKNQVEAEKYYKRVIEIDPKYINAYINIAALKLENEKGIIDDMNKLGTSTKDSKRYDELKVKRQDLFRSTIPFLQKAVELDPKNTDVAKTLLNVYSALEMSAEAKALKAKM</sequence>
<evidence type="ECO:0000313" key="4">
    <source>
        <dbReference type="Proteomes" id="UP000316371"/>
    </source>
</evidence>
<dbReference type="AlphaFoldDB" id="A0A553DXM8"/>
<gene>
    <name evidence="3" type="ORF">FNW21_12160</name>
</gene>
<dbReference type="SMART" id="SM00028">
    <property type="entry name" value="TPR"/>
    <property type="match status" value="3"/>
</dbReference>
<reference evidence="3 4" key="1">
    <citation type="submission" date="2019-07" db="EMBL/GenBank/DDBJ databases">
        <title>Novel species of Flavobacterium.</title>
        <authorList>
            <person name="Liu Q."/>
            <person name="Xin Y.-H."/>
        </authorList>
    </citation>
    <scope>NUCLEOTIDE SEQUENCE [LARGE SCALE GENOMIC DNA]</scope>
    <source>
        <strain evidence="3 4">LB1R34</strain>
    </source>
</reference>
<keyword evidence="1" id="KW-0802">TPR repeat</keyword>
<dbReference type="PROSITE" id="PS50005">
    <property type="entry name" value="TPR"/>
    <property type="match status" value="2"/>
</dbReference>
<feature type="chain" id="PRO_5021881751" evidence="2">
    <location>
        <begin position="21"/>
        <end position="422"/>
    </location>
</feature>
<dbReference type="GO" id="GO:0000030">
    <property type="term" value="F:mannosyltransferase activity"/>
    <property type="evidence" value="ECO:0007669"/>
    <property type="project" value="TreeGrafter"/>
</dbReference>
<dbReference type="RefSeq" id="WP_144257024.1">
    <property type="nucleotide sequence ID" value="NZ_VJZT01000013.1"/>
</dbReference>
<protein>
    <submittedName>
        <fullName evidence="3">Tetratricopeptide repeat protein</fullName>
    </submittedName>
</protein>
<comment type="caution">
    <text evidence="3">The sequence shown here is derived from an EMBL/GenBank/DDBJ whole genome shotgun (WGS) entry which is preliminary data.</text>
</comment>